<feature type="domain" description="Allantoicase" evidence="3">
    <location>
        <begin position="12"/>
        <end position="72"/>
    </location>
</feature>
<reference evidence="4 5" key="1">
    <citation type="submission" date="2015-09" db="EMBL/GenBank/DDBJ databases">
        <title>Draft genome of the scarab beetle Oryctes borbonicus.</title>
        <authorList>
            <person name="Meyer J.M."/>
            <person name="Markov G.V."/>
            <person name="Baskaran P."/>
            <person name="Herrmann M."/>
            <person name="Sommer R.J."/>
            <person name="Roedelsperger C."/>
        </authorList>
    </citation>
    <scope>NUCLEOTIDE SEQUENCE [LARGE SCALE GENOMIC DNA]</scope>
    <source>
        <strain evidence="4">OB123</strain>
        <tissue evidence="4">Whole animal</tissue>
    </source>
</reference>
<comment type="similarity">
    <text evidence="1">Belongs to the allantoicase family.</text>
</comment>
<dbReference type="SUPFAM" id="SSF49785">
    <property type="entry name" value="Galactose-binding domain-like"/>
    <property type="match status" value="2"/>
</dbReference>
<feature type="domain" description="Allantoicase" evidence="3">
    <location>
        <begin position="92"/>
        <end position="242"/>
    </location>
</feature>
<dbReference type="PANTHER" id="PTHR12045">
    <property type="entry name" value="ALLANTOICASE"/>
    <property type="match status" value="1"/>
</dbReference>
<dbReference type="GO" id="GO:0004037">
    <property type="term" value="F:allantoicase activity"/>
    <property type="evidence" value="ECO:0007669"/>
    <property type="project" value="InterPro"/>
</dbReference>
<keyword evidence="5" id="KW-1185">Reference proteome</keyword>
<protein>
    <recommendedName>
        <fullName evidence="2">Allantoate amidinohydrolase</fullName>
    </recommendedName>
</protein>
<dbReference type="OrthoDB" id="10266039at2759"/>
<dbReference type="FunFam" id="2.60.120.260:FF:000077">
    <property type="entry name" value="Probable allantoicase"/>
    <property type="match status" value="1"/>
</dbReference>
<dbReference type="InterPro" id="IPR008979">
    <property type="entry name" value="Galactose-bd-like_sf"/>
</dbReference>
<dbReference type="InterPro" id="IPR015908">
    <property type="entry name" value="Allantoicase_dom"/>
</dbReference>
<dbReference type="Gene3D" id="2.60.120.260">
    <property type="entry name" value="Galactose-binding domain-like"/>
    <property type="match status" value="2"/>
</dbReference>
<evidence type="ECO:0000259" key="3">
    <source>
        <dbReference type="Pfam" id="PF03561"/>
    </source>
</evidence>
<comment type="caution">
    <text evidence="4">The sequence shown here is derived from an EMBL/GenBank/DDBJ whole genome shotgun (WGS) entry which is preliminary data.</text>
</comment>
<dbReference type="InterPro" id="IPR005164">
    <property type="entry name" value="Allantoicase"/>
</dbReference>
<dbReference type="EMBL" id="LJIG01001039">
    <property type="protein sequence ID" value="KRT85901.1"/>
    <property type="molecule type" value="Genomic_DNA"/>
</dbReference>
<evidence type="ECO:0000256" key="2">
    <source>
        <dbReference type="ARBA" id="ARBA00031078"/>
    </source>
</evidence>
<accession>A0A0T6BFF9</accession>
<name>A0A0T6BFF9_9SCAR</name>
<evidence type="ECO:0000313" key="5">
    <source>
        <dbReference type="Proteomes" id="UP000051574"/>
    </source>
</evidence>
<dbReference type="Pfam" id="PF03561">
    <property type="entry name" value="Allantoicase"/>
    <property type="match status" value="2"/>
</dbReference>
<evidence type="ECO:0000313" key="4">
    <source>
        <dbReference type="EMBL" id="KRT85901.1"/>
    </source>
</evidence>
<gene>
    <name evidence="4" type="ORF">AMK59_2507</name>
</gene>
<dbReference type="GO" id="GO:0000256">
    <property type="term" value="P:allantoin catabolic process"/>
    <property type="evidence" value="ECO:0007669"/>
    <property type="project" value="InterPro"/>
</dbReference>
<dbReference type="PANTHER" id="PTHR12045:SF3">
    <property type="entry name" value="INACTIVE ALLANTOICASE-RELATED"/>
    <property type="match status" value="1"/>
</dbReference>
<dbReference type="AlphaFoldDB" id="A0A0T6BFF9"/>
<proteinExistence type="inferred from homology"/>
<dbReference type="Proteomes" id="UP000051574">
    <property type="component" value="Unassembled WGS sequence"/>
</dbReference>
<sequence length="249" mass="27918">MGTECSDEAFEQVDSIKSENWHELIPMTPLTPGYINTSRNFFKVNSDKVYTHIRLNIFPDGGIARLRVYGEVLHEIDLFSIEEIDLIAMKNGGVCQSYSNAHYGHPKNLISPGEGKNMGDGWETARRTDRPPILKADERNILQVPGSEWAIFKLACIGEVEKIDIDTKHFKGNYPDSAKVEGGMRVNGEIVWKTILPATKLSGHKFQRYSDSSLANHGPFGFVKVTIMPDGGISRLRIFGKPHSKHAEY</sequence>
<organism evidence="4 5">
    <name type="scientific">Oryctes borbonicus</name>
    <dbReference type="NCBI Taxonomy" id="1629725"/>
    <lineage>
        <taxon>Eukaryota</taxon>
        <taxon>Metazoa</taxon>
        <taxon>Ecdysozoa</taxon>
        <taxon>Arthropoda</taxon>
        <taxon>Hexapoda</taxon>
        <taxon>Insecta</taxon>
        <taxon>Pterygota</taxon>
        <taxon>Neoptera</taxon>
        <taxon>Endopterygota</taxon>
        <taxon>Coleoptera</taxon>
        <taxon>Polyphaga</taxon>
        <taxon>Scarabaeiformia</taxon>
        <taxon>Scarabaeidae</taxon>
        <taxon>Dynastinae</taxon>
        <taxon>Oryctes</taxon>
    </lineage>
</organism>
<evidence type="ECO:0000256" key="1">
    <source>
        <dbReference type="ARBA" id="ARBA00009242"/>
    </source>
</evidence>